<comment type="subunit">
    <text evidence="4 13">Homodimer.</text>
</comment>
<evidence type="ECO:0000256" key="10">
    <source>
        <dbReference type="ARBA" id="ARBA00022898"/>
    </source>
</evidence>
<name>A0AAW1DJP5_9HEMI</name>
<keyword evidence="8" id="KW-0808">Transferase</keyword>
<evidence type="ECO:0000256" key="7">
    <source>
        <dbReference type="ARBA" id="ARBA00022576"/>
    </source>
</evidence>
<feature type="modified residue" description="N6-(pyridoxal phosphate)lysine" evidence="14">
    <location>
        <position position="245"/>
    </location>
</feature>
<dbReference type="Pfam" id="PF00155">
    <property type="entry name" value="Aminotran_1_2"/>
    <property type="match status" value="1"/>
</dbReference>
<dbReference type="PANTHER" id="PTHR45744">
    <property type="entry name" value="TYROSINE AMINOTRANSFERASE"/>
    <property type="match status" value="1"/>
</dbReference>
<keyword evidence="9" id="KW-0828">Tyrosine catabolism</keyword>
<proteinExistence type="inferred from homology"/>
<dbReference type="InterPro" id="IPR004839">
    <property type="entry name" value="Aminotransferase_I/II_large"/>
</dbReference>
<dbReference type="InterPro" id="IPR015424">
    <property type="entry name" value="PyrdxlP-dep_Trfase"/>
</dbReference>
<dbReference type="NCBIfam" id="TIGR01265">
    <property type="entry name" value="tyr_nico_aTase"/>
    <property type="match status" value="1"/>
</dbReference>
<reference evidence="16 17" key="1">
    <citation type="submission" date="2022-12" db="EMBL/GenBank/DDBJ databases">
        <title>Chromosome-level genome assembly of true bugs.</title>
        <authorList>
            <person name="Ma L."/>
            <person name="Li H."/>
        </authorList>
    </citation>
    <scope>NUCLEOTIDE SEQUENCE [LARGE SCALE GENOMIC DNA]</scope>
    <source>
        <strain evidence="16">Lab_2022b</strain>
    </source>
</reference>
<dbReference type="EC" id="2.6.1.5" evidence="5 13"/>
<comment type="pathway">
    <text evidence="2 13">Amino-acid degradation; L-phenylalanine degradation; acetoacetate and fumarate from L-phenylalanine: step 2/6.</text>
</comment>
<dbReference type="Gene3D" id="3.40.640.10">
    <property type="entry name" value="Type I PLP-dependent aspartate aminotransferase-like (Major domain)"/>
    <property type="match status" value="1"/>
</dbReference>
<comment type="function">
    <text evidence="13">Transaminase involved in tyrosine breakdown. Converts tyrosine to p-hydroxyphenylpyruvate.</text>
</comment>
<protein>
    <recommendedName>
        <fullName evidence="6 13">Tyrosine aminotransferase</fullName>
        <shortName evidence="13">TAT</shortName>
        <ecNumber evidence="5 13">2.6.1.5</ecNumber>
    </recommendedName>
</protein>
<accession>A0AAW1DJP5</accession>
<dbReference type="PROSITE" id="PS00105">
    <property type="entry name" value="AA_TRANSFER_CLASS_1"/>
    <property type="match status" value="1"/>
</dbReference>
<comment type="catalytic activity">
    <reaction evidence="12 13">
        <text>L-tyrosine + 2-oxoglutarate = 3-(4-hydroxyphenyl)pyruvate + L-glutamate</text>
        <dbReference type="Rhea" id="RHEA:15093"/>
        <dbReference type="ChEBI" id="CHEBI:16810"/>
        <dbReference type="ChEBI" id="CHEBI:29985"/>
        <dbReference type="ChEBI" id="CHEBI:36242"/>
        <dbReference type="ChEBI" id="CHEBI:58315"/>
        <dbReference type="EC" id="2.6.1.5"/>
    </reaction>
</comment>
<dbReference type="PIRSF" id="PIRSF000517">
    <property type="entry name" value="Tyr_transaminase"/>
    <property type="match status" value="1"/>
</dbReference>
<evidence type="ECO:0000256" key="11">
    <source>
        <dbReference type="ARBA" id="ARBA00023232"/>
    </source>
</evidence>
<organism evidence="16 17">
    <name type="scientific">Rhynocoris fuscipes</name>
    <dbReference type="NCBI Taxonomy" id="488301"/>
    <lineage>
        <taxon>Eukaryota</taxon>
        <taxon>Metazoa</taxon>
        <taxon>Ecdysozoa</taxon>
        <taxon>Arthropoda</taxon>
        <taxon>Hexapoda</taxon>
        <taxon>Insecta</taxon>
        <taxon>Pterygota</taxon>
        <taxon>Neoptera</taxon>
        <taxon>Paraneoptera</taxon>
        <taxon>Hemiptera</taxon>
        <taxon>Heteroptera</taxon>
        <taxon>Panheteroptera</taxon>
        <taxon>Cimicomorpha</taxon>
        <taxon>Reduviidae</taxon>
        <taxon>Harpactorinae</taxon>
        <taxon>Harpactorini</taxon>
        <taxon>Rhynocoris</taxon>
    </lineage>
</organism>
<dbReference type="InterPro" id="IPR015421">
    <property type="entry name" value="PyrdxlP-dep_Trfase_major"/>
</dbReference>
<evidence type="ECO:0000256" key="2">
    <source>
        <dbReference type="ARBA" id="ARBA00005203"/>
    </source>
</evidence>
<dbReference type="EMBL" id="JAPXFL010000002">
    <property type="protein sequence ID" value="KAK9510757.1"/>
    <property type="molecule type" value="Genomic_DNA"/>
</dbReference>
<dbReference type="AlphaFoldDB" id="A0AAW1DJP5"/>
<evidence type="ECO:0000256" key="5">
    <source>
        <dbReference type="ARBA" id="ARBA00012749"/>
    </source>
</evidence>
<evidence type="ECO:0000256" key="9">
    <source>
        <dbReference type="ARBA" id="ARBA00022878"/>
    </source>
</evidence>
<evidence type="ECO:0000256" key="6">
    <source>
        <dbReference type="ARBA" id="ARBA00015959"/>
    </source>
</evidence>
<comment type="cofactor">
    <cofactor evidence="1 13 14">
        <name>pyridoxal 5'-phosphate</name>
        <dbReference type="ChEBI" id="CHEBI:597326"/>
    </cofactor>
</comment>
<gene>
    <name evidence="16" type="ORF">O3M35_005478</name>
</gene>
<comment type="caution">
    <text evidence="16">The sequence shown here is derived from an EMBL/GenBank/DDBJ whole genome shotgun (WGS) entry which is preliminary data.</text>
</comment>
<dbReference type="InterPro" id="IPR004838">
    <property type="entry name" value="NHTrfase_class1_PyrdxlP-BS"/>
</dbReference>
<evidence type="ECO:0000256" key="4">
    <source>
        <dbReference type="ARBA" id="ARBA00011738"/>
    </source>
</evidence>
<dbReference type="PANTHER" id="PTHR45744:SF2">
    <property type="entry name" value="TYROSINE AMINOTRANSFERASE"/>
    <property type="match status" value="1"/>
</dbReference>
<evidence type="ECO:0000259" key="15">
    <source>
        <dbReference type="Pfam" id="PF00155"/>
    </source>
</evidence>
<dbReference type="SUPFAM" id="SSF53383">
    <property type="entry name" value="PLP-dependent transferases"/>
    <property type="match status" value="1"/>
</dbReference>
<keyword evidence="10 13" id="KW-0663">Pyridoxal phosphate</keyword>
<dbReference type="InterPro" id="IPR015422">
    <property type="entry name" value="PyrdxlP-dep_Trfase_small"/>
</dbReference>
<comment type="similarity">
    <text evidence="3 13">Belongs to the class-I pyridoxal-phosphate-dependent aminotransferase family.</text>
</comment>
<sequence>MARQGWNVDSSQMAKDTHNPIRHIVEALNLQPNPEKPMIALSIGDPTVFGNLKTSDVVRDAVIESVKSGKYNGYGPSTGLQGAKEAIAKYTSNENYTVSPQDVILCSGCSCALDLSISVIANPGQNILIPRPGFPIYKTLAEGLGIKVRQYNLDPSRGWEADLQHMESLIDENTAAIIINNPSNPCGSVYSERHLRDIIQLASRNYVPIIADEIYEHLVFKGHKYIPLASLSSDVPILSCSGLTKRFLIPGWRLGWIIINDRNDVLQKVRQGLMVLSQRIIGSNTLVQGAIPKILAETPQDFYQSTIDLIERQAEIAYSLISEIEGLQPIMPQGAMYMMVKIDMQKFPRFKSGMDFVQQMVSEESVFCLPGECFQFSGYMRLVLTVPEEQITEACARMSEFCTRHYKSEDRNESDSSKYISSYSKSPQMVIPINNKPTWKSA</sequence>
<keyword evidence="11" id="KW-0585">Phenylalanine catabolism</keyword>
<evidence type="ECO:0000256" key="3">
    <source>
        <dbReference type="ARBA" id="ARBA00007441"/>
    </source>
</evidence>
<dbReference type="InterPro" id="IPR005957">
    <property type="entry name" value="Tyrosine_aminoTrfase"/>
</dbReference>
<evidence type="ECO:0000256" key="13">
    <source>
        <dbReference type="PIRNR" id="PIRNR000517"/>
    </source>
</evidence>
<dbReference type="CDD" id="cd00609">
    <property type="entry name" value="AAT_like"/>
    <property type="match status" value="1"/>
</dbReference>
<dbReference type="GO" id="GO:0004838">
    <property type="term" value="F:L-tyrosine-2-oxoglutarate transaminase activity"/>
    <property type="evidence" value="ECO:0007669"/>
    <property type="project" value="UniProtKB-UniRule"/>
</dbReference>
<keyword evidence="17" id="KW-1185">Reference proteome</keyword>
<dbReference type="NCBIfam" id="TIGR01264">
    <property type="entry name" value="tyr_amTase_E"/>
    <property type="match status" value="1"/>
</dbReference>
<dbReference type="GO" id="GO:0006572">
    <property type="term" value="P:L-tyrosine catabolic process"/>
    <property type="evidence" value="ECO:0007669"/>
    <property type="project" value="UniProtKB-KW"/>
</dbReference>
<evidence type="ECO:0000256" key="12">
    <source>
        <dbReference type="ARBA" id="ARBA00047798"/>
    </source>
</evidence>
<evidence type="ECO:0000313" key="17">
    <source>
        <dbReference type="Proteomes" id="UP001461498"/>
    </source>
</evidence>
<dbReference type="GO" id="GO:0006559">
    <property type="term" value="P:L-phenylalanine catabolic process"/>
    <property type="evidence" value="ECO:0007669"/>
    <property type="project" value="UniProtKB-UniRule"/>
</dbReference>
<evidence type="ECO:0000256" key="8">
    <source>
        <dbReference type="ARBA" id="ARBA00022679"/>
    </source>
</evidence>
<dbReference type="Gene3D" id="3.90.1150.10">
    <property type="entry name" value="Aspartate Aminotransferase, domain 1"/>
    <property type="match status" value="1"/>
</dbReference>
<dbReference type="FunFam" id="3.40.640.10:FF:000048">
    <property type="entry name" value="tyrosine aminotransferase"/>
    <property type="match status" value="1"/>
</dbReference>
<evidence type="ECO:0000313" key="16">
    <source>
        <dbReference type="EMBL" id="KAK9510757.1"/>
    </source>
</evidence>
<keyword evidence="7" id="KW-0032">Aminotransferase</keyword>
<dbReference type="GO" id="GO:0030170">
    <property type="term" value="F:pyridoxal phosphate binding"/>
    <property type="evidence" value="ECO:0007669"/>
    <property type="project" value="InterPro"/>
</dbReference>
<evidence type="ECO:0000256" key="14">
    <source>
        <dbReference type="PIRSR" id="PIRSR000517-1"/>
    </source>
</evidence>
<evidence type="ECO:0000256" key="1">
    <source>
        <dbReference type="ARBA" id="ARBA00001933"/>
    </source>
</evidence>
<dbReference type="Proteomes" id="UP001461498">
    <property type="component" value="Unassembled WGS sequence"/>
</dbReference>
<feature type="domain" description="Aminotransferase class I/classII large" evidence="15">
    <location>
        <begin position="37"/>
        <end position="397"/>
    </location>
</feature>
<dbReference type="InterPro" id="IPR005958">
    <property type="entry name" value="TyrNic_aminoTrfase"/>
</dbReference>